<dbReference type="InterPro" id="IPR016461">
    <property type="entry name" value="COMT-like"/>
</dbReference>
<dbReference type="PIRSF" id="PIRSF005739">
    <property type="entry name" value="O-mtase"/>
    <property type="match status" value="1"/>
</dbReference>
<dbReference type="SUPFAM" id="SSF53335">
    <property type="entry name" value="S-adenosyl-L-methionine-dependent methyltransferases"/>
    <property type="match status" value="1"/>
</dbReference>
<dbReference type="PANTHER" id="PTHR43712">
    <property type="entry name" value="PUTATIVE (AFU_ORTHOLOGUE AFUA_4G14580)-RELATED"/>
    <property type="match status" value="1"/>
</dbReference>
<dbReference type="Proteomes" id="UP000627838">
    <property type="component" value="Unassembled WGS sequence"/>
</dbReference>
<evidence type="ECO:0000259" key="4">
    <source>
        <dbReference type="Pfam" id="PF00891"/>
    </source>
</evidence>
<dbReference type="InterPro" id="IPR001077">
    <property type="entry name" value="COMT_C"/>
</dbReference>
<dbReference type="PANTHER" id="PTHR43712:SF2">
    <property type="entry name" value="O-METHYLTRANSFERASE CICE"/>
    <property type="match status" value="1"/>
</dbReference>
<accession>A0ABR9JU60</accession>
<evidence type="ECO:0000256" key="3">
    <source>
        <dbReference type="ARBA" id="ARBA00022691"/>
    </source>
</evidence>
<reference evidence="6 7" key="1">
    <citation type="submission" date="2020-10" db="EMBL/GenBank/DDBJ databases">
        <title>Sequencing the genomes of 1000 actinobacteria strains.</title>
        <authorList>
            <person name="Klenk H.-P."/>
        </authorList>
    </citation>
    <scope>NUCLEOTIDE SEQUENCE [LARGE SCALE GENOMIC DNA]</scope>
    <source>
        <strain evidence="6 7">DSM 46744</strain>
    </source>
</reference>
<dbReference type="Gene3D" id="1.10.10.10">
    <property type="entry name" value="Winged helix-like DNA-binding domain superfamily/Winged helix DNA-binding domain"/>
    <property type="match status" value="1"/>
</dbReference>
<dbReference type="Pfam" id="PF08100">
    <property type="entry name" value="Dimerisation"/>
    <property type="match status" value="1"/>
</dbReference>
<feature type="domain" description="O-methyltransferase dimerisation" evidence="5">
    <location>
        <begin position="11"/>
        <end position="74"/>
    </location>
</feature>
<evidence type="ECO:0000256" key="2">
    <source>
        <dbReference type="ARBA" id="ARBA00022679"/>
    </source>
</evidence>
<keyword evidence="3" id="KW-0949">S-adenosyl-L-methionine</keyword>
<organism evidence="6 7">
    <name type="scientific">Actinomadura algeriensis</name>
    <dbReference type="NCBI Taxonomy" id="1679523"/>
    <lineage>
        <taxon>Bacteria</taxon>
        <taxon>Bacillati</taxon>
        <taxon>Actinomycetota</taxon>
        <taxon>Actinomycetes</taxon>
        <taxon>Streptosporangiales</taxon>
        <taxon>Thermomonosporaceae</taxon>
        <taxon>Actinomadura</taxon>
    </lineage>
</organism>
<dbReference type="InterPro" id="IPR036390">
    <property type="entry name" value="WH_DNA-bd_sf"/>
</dbReference>
<evidence type="ECO:0000256" key="1">
    <source>
        <dbReference type="ARBA" id="ARBA00022603"/>
    </source>
</evidence>
<dbReference type="PROSITE" id="PS51683">
    <property type="entry name" value="SAM_OMT_II"/>
    <property type="match status" value="1"/>
</dbReference>
<dbReference type="InterPro" id="IPR036388">
    <property type="entry name" value="WH-like_DNA-bd_sf"/>
</dbReference>
<protein>
    <submittedName>
        <fullName evidence="6">Transcriptional regulator</fullName>
    </submittedName>
</protein>
<dbReference type="SUPFAM" id="SSF46785">
    <property type="entry name" value="Winged helix' DNA-binding domain"/>
    <property type="match status" value="1"/>
</dbReference>
<dbReference type="Gene3D" id="3.40.50.150">
    <property type="entry name" value="Vaccinia Virus protein VP39"/>
    <property type="match status" value="1"/>
</dbReference>
<dbReference type="InterPro" id="IPR029063">
    <property type="entry name" value="SAM-dependent_MTases_sf"/>
</dbReference>
<evidence type="ECO:0000313" key="6">
    <source>
        <dbReference type="EMBL" id="MBE1533911.1"/>
    </source>
</evidence>
<evidence type="ECO:0000259" key="5">
    <source>
        <dbReference type="Pfam" id="PF08100"/>
    </source>
</evidence>
<comment type="caution">
    <text evidence="6">The sequence shown here is derived from an EMBL/GenBank/DDBJ whole genome shotgun (WGS) entry which is preliminary data.</text>
</comment>
<keyword evidence="2" id="KW-0808">Transferase</keyword>
<dbReference type="Pfam" id="PF00891">
    <property type="entry name" value="Methyltransf_2"/>
    <property type="match status" value="1"/>
</dbReference>
<keyword evidence="7" id="KW-1185">Reference proteome</keyword>
<gene>
    <name evidence="6" type="ORF">H4W34_003744</name>
</gene>
<name>A0ABR9JU60_9ACTN</name>
<proteinExistence type="predicted"/>
<dbReference type="EMBL" id="JADBDZ010000001">
    <property type="protein sequence ID" value="MBE1533911.1"/>
    <property type="molecule type" value="Genomic_DNA"/>
</dbReference>
<evidence type="ECO:0000313" key="7">
    <source>
        <dbReference type="Proteomes" id="UP000627838"/>
    </source>
</evidence>
<dbReference type="RefSeq" id="WP_192760374.1">
    <property type="nucleotide sequence ID" value="NZ_JADBDZ010000001.1"/>
</dbReference>
<feature type="domain" description="O-methyltransferase C-terminal" evidence="4">
    <location>
        <begin position="125"/>
        <end position="313"/>
    </location>
</feature>
<dbReference type="InterPro" id="IPR012967">
    <property type="entry name" value="COMT_dimerisation"/>
</dbReference>
<keyword evidence="1" id="KW-0489">Methyltransferase</keyword>
<sequence length="333" mass="35468">MLPSSLERAVYGVVVTPALHVADRHGVFAHLSGNGPADAEGLAKALGVEAETLERILLVLAAYGILHRAPDGGYGVPAEARPFLDPGDDRYIGGFVAHMVEETADRIGRLDSYLTRGKAAADRGLPAPFETIYRDAAATRDFMSAMWDLSFGASKEIAALADLSRTARLVDVGGASGPFATAALLRAPGLRATVFDLPGVGPHVAETAERYGLAGRLGFTAGDFFTEELPAGDCIAFGYILSDWDDDACAMLLAKAYRACTPPGRVLIMERLFDDSRTGPLATAVMNLTMHVETQGRHRTAAEYTALLEEAGFTGCEVHRTSGEKHLVVGHRR</sequence>